<accession>N6T4D0</accession>
<feature type="transmembrane region" description="Helical" evidence="14">
    <location>
        <begin position="300"/>
        <end position="323"/>
    </location>
</feature>
<dbReference type="Gene3D" id="3.40.1110.10">
    <property type="entry name" value="Calcium-transporting ATPase, cytoplasmic domain N"/>
    <property type="match status" value="1"/>
</dbReference>
<evidence type="ECO:0000256" key="9">
    <source>
        <dbReference type="ARBA" id="ARBA00022842"/>
    </source>
</evidence>
<dbReference type="FunFam" id="3.40.50.1000:FF:000045">
    <property type="entry name" value="Cation-transporting ATPase"/>
    <property type="match status" value="1"/>
</dbReference>
<evidence type="ECO:0000313" key="17">
    <source>
        <dbReference type="EMBL" id="ENN72478.1"/>
    </source>
</evidence>
<dbReference type="PRINTS" id="PR00119">
    <property type="entry name" value="CATATPASE"/>
</dbReference>
<dbReference type="NCBIfam" id="TIGR01657">
    <property type="entry name" value="P-ATPase-V"/>
    <property type="match status" value="1"/>
</dbReference>
<dbReference type="InterPro" id="IPR047819">
    <property type="entry name" value="P5A-ATPase_N"/>
</dbReference>
<evidence type="ECO:0000256" key="5">
    <source>
        <dbReference type="ARBA" id="ARBA00022723"/>
    </source>
</evidence>
<keyword evidence="10 14" id="KW-1278">Translocase</keyword>
<evidence type="ECO:0000259" key="16">
    <source>
        <dbReference type="Pfam" id="PF12409"/>
    </source>
</evidence>
<dbReference type="Gene3D" id="1.20.1110.10">
    <property type="entry name" value="Calcium-transporting ATPase, transmembrane domain"/>
    <property type="match status" value="1"/>
</dbReference>
<dbReference type="Pfam" id="PF00122">
    <property type="entry name" value="E1-E2_ATPase"/>
    <property type="match status" value="1"/>
</dbReference>
<dbReference type="GO" id="GO:0016887">
    <property type="term" value="F:ATP hydrolysis activity"/>
    <property type="evidence" value="ECO:0007669"/>
    <property type="project" value="InterPro"/>
</dbReference>
<dbReference type="SUPFAM" id="SSF81665">
    <property type="entry name" value="Calcium ATPase, transmembrane domain M"/>
    <property type="match status" value="1"/>
</dbReference>
<feature type="transmembrane region" description="Helical" evidence="14">
    <location>
        <begin position="828"/>
        <end position="844"/>
    </location>
</feature>
<dbReference type="Pfam" id="PF12409">
    <property type="entry name" value="P5-ATPase"/>
    <property type="match status" value="1"/>
</dbReference>
<feature type="transmembrane region" description="Helical" evidence="14">
    <location>
        <begin position="798"/>
        <end position="816"/>
    </location>
</feature>
<feature type="transmembrane region" description="Helical" evidence="14">
    <location>
        <begin position="911"/>
        <end position="931"/>
    </location>
</feature>
<dbReference type="SUPFAM" id="SSF81660">
    <property type="entry name" value="Metal cation-transporting ATPase, ATP-binding domain N"/>
    <property type="match status" value="1"/>
</dbReference>
<dbReference type="InterPro" id="IPR008250">
    <property type="entry name" value="ATPase_P-typ_transduc_dom_A_sf"/>
</dbReference>
<dbReference type="PROSITE" id="PS01229">
    <property type="entry name" value="COF_2"/>
    <property type="match status" value="1"/>
</dbReference>
<feature type="transmembrane region" description="Helical" evidence="14">
    <location>
        <begin position="267"/>
        <end position="288"/>
    </location>
</feature>
<evidence type="ECO:0000256" key="11">
    <source>
        <dbReference type="ARBA" id="ARBA00022989"/>
    </source>
</evidence>
<feature type="transmembrane region" description="Helical" evidence="14">
    <location>
        <begin position="943"/>
        <end position="960"/>
    </location>
</feature>
<proteinExistence type="inferred from homology"/>
<dbReference type="InterPro" id="IPR018303">
    <property type="entry name" value="ATPase_P-typ_P_site"/>
</dbReference>
<organism evidence="17">
    <name type="scientific">Dendroctonus ponderosae</name>
    <name type="common">Mountain pine beetle</name>
    <dbReference type="NCBI Taxonomy" id="77166"/>
    <lineage>
        <taxon>Eukaryota</taxon>
        <taxon>Metazoa</taxon>
        <taxon>Ecdysozoa</taxon>
        <taxon>Arthropoda</taxon>
        <taxon>Hexapoda</taxon>
        <taxon>Insecta</taxon>
        <taxon>Pterygota</taxon>
        <taxon>Neoptera</taxon>
        <taxon>Endopterygota</taxon>
        <taxon>Coleoptera</taxon>
        <taxon>Polyphaga</taxon>
        <taxon>Cucujiformia</taxon>
        <taxon>Curculionidae</taxon>
        <taxon>Scolytinae</taxon>
        <taxon>Dendroctonus</taxon>
    </lineage>
</organism>
<comment type="catalytic activity">
    <reaction evidence="13 14">
        <text>ATP + H2O = ADP + phosphate + H(+)</text>
        <dbReference type="Rhea" id="RHEA:13065"/>
        <dbReference type="ChEBI" id="CHEBI:15377"/>
        <dbReference type="ChEBI" id="CHEBI:15378"/>
        <dbReference type="ChEBI" id="CHEBI:30616"/>
        <dbReference type="ChEBI" id="CHEBI:43474"/>
        <dbReference type="ChEBI" id="CHEBI:456216"/>
    </reaction>
</comment>
<evidence type="ECO:0000256" key="4">
    <source>
        <dbReference type="ARBA" id="ARBA00022692"/>
    </source>
</evidence>
<dbReference type="FunFam" id="3.40.1110.10:FF:000026">
    <property type="entry name" value="Cation-transporting ATPase"/>
    <property type="match status" value="1"/>
</dbReference>
<dbReference type="PANTHER" id="PTHR45630">
    <property type="entry name" value="CATION-TRANSPORTING ATPASE-RELATED"/>
    <property type="match status" value="1"/>
</dbReference>
<dbReference type="InterPro" id="IPR059000">
    <property type="entry name" value="ATPase_P-type_domA"/>
</dbReference>
<dbReference type="Gene3D" id="2.70.150.10">
    <property type="entry name" value="Calcium-transporting ATPase, cytoplasmic transduction domain A"/>
    <property type="match status" value="1"/>
</dbReference>
<dbReference type="SUPFAM" id="SSF56784">
    <property type="entry name" value="HAD-like"/>
    <property type="match status" value="1"/>
</dbReference>
<name>N6T4D0_DENPD</name>
<dbReference type="EC" id="7.2.2.-" evidence="14"/>
<evidence type="ECO:0000256" key="13">
    <source>
        <dbReference type="ARBA" id="ARBA00049360"/>
    </source>
</evidence>
<dbReference type="NCBIfam" id="TIGR01494">
    <property type="entry name" value="ATPase_P-type"/>
    <property type="match status" value="1"/>
</dbReference>
<dbReference type="Gene3D" id="3.40.50.1000">
    <property type="entry name" value="HAD superfamily/HAD-like"/>
    <property type="match status" value="1"/>
</dbReference>
<dbReference type="GO" id="GO:0015203">
    <property type="term" value="F:polyamine transmembrane transporter activity"/>
    <property type="evidence" value="ECO:0007669"/>
    <property type="project" value="TreeGrafter"/>
</dbReference>
<dbReference type="SFLD" id="SFLDG00002">
    <property type="entry name" value="C1.7:_P-type_atpase_like"/>
    <property type="match status" value="1"/>
</dbReference>
<dbReference type="InterPro" id="IPR001757">
    <property type="entry name" value="P_typ_ATPase"/>
</dbReference>
<dbReference type="InterPro" id="IPR023298">
    <property type="entry name" value="ATPase_P-typ_TM_dom_sf"/>
</dbReference>
<reference evidence="17" key="1">
    <citation type="journal article" date="2013" name="Genome Biol.">
        <title>Draft genome of the mountain pine beetle, Dendroctonus ponderosae Hopkins, a major forest pest.</title>
        <authorList>
            <person name="Keeling C.I."/>
            <person name="Yuen M.M."/>
            <person name="Liao N.Y."/>
            <person name="Docking T.R."/>
            <person name="Chan S.K."/>
            <person name="Taylor G.A."/>
            <person name="Palmquist D.L."/>
            <person name="Jackman S.D."/>
            <person name="Nguyen A."/>
            <person name="Li M."/>
            <person name="Henderson H."/>
            <person name="Janes J.K."/>
            <person name="Zhao Y."/>
            <person name="Pandoh P."/>
            <person name="Moore R."/>
            <person name="Sperling F.A."/>
            <person name="Huber D.P."/>
            <person name="Birol I."/>
            <person name="Jones S.J."/>
            <person name="Bohlmann J."/>
        </authorList>
    </citation>
    <scope>NUCLEOTIDE SEQUENCE</scope>
</reference>
<evidence type="ECO:0000256" key="14">
    <source>
        <dbReference type="RuleBase" id="RU362082"/>
    </source>
</evidence>
<dbReference type="GO" id="GO:0005524">
    <property type="term" value="F:ATP binding"/>
    <property type="evidence" value="ECO:0007669"/>
    <property type="project" value="UniProtKB-UniRule"/>
</dbReference>
<keyword evidence="6 14" id="KW-0547">Nucleotide-binding</keyword>
<sequence>MGSNSIGSILFGRKREPNLKTLEQIEVLLGGNQSSDYKMYINECQEDQMEIFYYRSSPVRTALTYLGFVLTLGILRLVYHWIPHLYLFSTSVSCKIGDAEKILIVNQRNLKSTVHSSDVCTVLRRTPKTAELNELNENGCSEEAVSTNLLVPGDIIEIPSHGCIMHCDAVLLTGNCILNEAMLTGESVPVTKTGLPNFPSIIYDPKEHARHTLFCGTHVIQTRYFNDEKVLALVIRTGYMTSKGNLVRSILYPPPVDFRFEKDSYKFIGVLSGFALVGFLYTVVAKIIRGVLLRDIIFQALDLVTIVVPPALPAAMTVGSLFAQVALRKKNIFCISPRTINVAGSINCVCFDKTGTLTEDGLDLLCVVPTEASSFITPVSNVEAMRFDTFLYGLVCCHSLNIIDNQIVGDPLDLKMFESTKWAMEEMSGLAENNKFNVLFPTVFKPPKNRSGPNQNLSEDPQIGILREFPFSSSSQRMGVIVRRLNGAHFEYYCKGSPEMILNFVKAETVPANFHEILESYTQEGYRVIAMAHKELRLGYTKVQKVQREAIENELNFLGLIVLENRLKPETFPSIQDLNEANIRVIMVTGDNILTAISVAKDCDIVLPSQTIITVNSDNSSPPNLYYTLTNTKDRGKAPKDLSVMSNSASVASLETLESQLQTASLGAARHGNGATLRPDGLMNNYRFAMTGRTWAVIKEHYPELMPRICTRGTVFARMAPDQKQQLVQELQGLGYYVAMCGDGANDCGALKAANTGISLSEAESSVASPFTSKNPNITCVLEVIREGRAALVTSFGIFKYMASYSLCQFVAVLILYSLESNLTDTQFLYSDLCIISTVAFFFGRTESYPGKLHRHAPLTGLVSLSQIASLAIHTCLIVFFQTAAFLHLKAQPWFVPFLKASDNVSCLENYTIFTMSSFQYIILAIVFSKGYPYRKSMFTNRGFVLCTLGVTVVSTYLALSPATVVQNYMGLVMPDSMLFRFYIAGYAAANFLSSIFVEYVIIEQLLLKRLRFRFHNVDKSKKKYLAIERDLNKDRKWPLLTSDFKDAASPLSPAPECHAEIVIEKEKKFDKNHVLNKLFDDAVSSCPNSAFTTPTHLLATPNHQYSTPSHQMPSPLRQHETGYFSRESFDFCSTENASSPTKSDTFKSVSNNRSSYDMASSQLNIPDIPFDDASVTIMDSPTKSVNISMGNGDMSVNYSGFNAFGISKSPPEDKNGENLRLELNNFDINR</sequence>
<dbReference type="PROSITE" id="PS00154">
    <property type="entry name" value="ATPASE_E1_E2"/>
    <property type="match status" value="1"/>
</dbReference>
<evidence type="ECO:0000256" key="10">
    <source>
        <dbReference type="ARBA" id="ARBA00022967"/>
    </source>
</evidence>
<keyword evidence="9 14" id="KW-0460">Magnesium</keyword>
<dbReference type="GO" id="GO:0031902">
    <property type="term" value="C:late endosome membrane"/>
    <property type="evidence" value="ECO:0007669"/>
    <property type="project" value="UniProtKB-SubCell"/>
</dbReference>
<dbReference type="InterPro" id="IPR006544">
    <property type="entry name" value="P-type_TPase_V"/>
</dbReference>
<evidence type="ECO:0000256" key="3">
    <source>
        <dbReference type="ARBA" id="ARBA00022553"/>
    </source>
</evidence>
<dbReference type="GO" id="GO:0006874">
    <property type="term" value="P:intracellular calcium ion homeostasis"/>
    <property type="evidence" value="ECO:0007669"/>
    <property type="project" value="TreeGrafter"/>
</dbReference>
<evidence type="ECO:0000256" key="8">
    <source>
        <dbReference type="ARBA" id="ARBA00022840"/>
    </source>
</evidence>
<dbReference type="PANTHER" id="PTHR45630:SF8">
    <property type="entry name" value="CATION-TRANSPORTING ATPASE"/>
    <property type="match status" value="1"/>
</dbReference>
<feature type="transmembrane region" description="Helical" evidence="14">
    <location>
        <begin position="980"/>
        <end position="1003"/>
    </location>
</feature>
<evidence type="ECO:0000256" key="12">
    <source>
        <dbReference type="ARBA" id="ARBA00023136"/>
    </source>
</evidence>
<evidence type="ECO:0000256" key="2">
    <source>
        <dbReference type="ARBA" id="ARBA00006000"/>
    </source>
</evidence>
<dbReference type="GO" id="GO:0046872">
    <property type="term" value="F:metal ion binding"/>
    <property type="evidence" value="ECO:0007669"/>
    <property type="project" value="UniProtKB-UniRule"/>
</dbReference>
<dbReference type="AlphaFoldDB" id="N6T4D0"/>
<evidence type="ECO:0000256" key="1">
    <source>
        <dbReference type="ARBA" id="ARBA00004107"/>
    </source>
</evidence>
<feature type="domain" description="P5B-type ATPase N-terminal" evidence="16">
    <location>
        <begin position="45"/>
        <end position="114"/>
    </location>
</feature>
<dbReference type="EMBL" id="KB741216">
    <property type="protein sequence ID" value="ENN72478.1"/>
    <property type="molecule type" value="Genomic_DNA"/>
</dbReference>
<feature type="transmembrane region" description="Helical" evidence="14">
    <location>
        <begin position="62"/>
        <end position="79"/>
    </location>
</feature>
<gene>
    <name evidence="17" type="ORF">YQE_10820</name>
</gene>
<keyword evidence="8 14" id="KW-0067">ATP-binding</keyword>
<dbReference type="SUPFAM" id="SSF81653">
    <property type="entry name" value="Calcium ATPase, transduction domain A"/>
    <property type="match status" value="1"/>
</dbReference>
<dbReference type="OMA" id="VIKEHYP"/>
<keyword evidence="11 14" id="KW-1133">Transmembrane helix</keyword>
<feature type="transmembrane region" description="Helical" evidence="14">
    <location>
        <begin position="865"/>
        <end position="891"/>
    </location>
</feature>
<dbReference type="OrthoDB" id="48943at2759"/>
<dbReference type="InterPro" id="IPR044492">
    <property type="entry name" value="P_typ_ATPase_HD_dom"/>
</dbReference>
<keyword evidence="3" id="KW-0597">Phosphoprotein</keyword>
<feature type="domain" description="P-type ATPase A" evidence="15">
    <location>
        <begin position="141"/>
        <end position="250"/>
    </location>
</feature>
<dbReference type="InterPro" id="IPR023299">
    <property type="entry name" value="ATPase_P-typ_cyto_dom_N"/>
</dbReference>
<keyword evidence="7" id="KW-0967">Endosome</keyword>
<keyword evidence="5 14" id="KW-0479">Metal-binding</keyword>
<comment type="subcellular location">
    <subcellularLocation>
        <location evidence="1">Late endosome membrane</location>
        <topology evidence="1">Multi-pass membrane protein</topology>
    </subcellularLocation>
    <subcellularLocation>
        <location evidence="14">Membrane</location>
        <topology evidence="14">Multi-pass membrane protein</topology>
    </subcellularLocation>
</comment>
<evidence type="ECO:0000259" key="15">
    <source>
        <dbReference type="Pfam" id="PF00122"/>
    </source>
</evidence>
<comment type="similarity">
    <text evidence="2 14">Belongs to the cation transport ATPase (P-type) (TC 3.A.3) family. Type V subfamily.</text>
</comment>
<dbReference type="GO" id="GO:0019829">
    <property type="term" value="F:ATPase-coupled monoatomic cation transmembrane transporter activity"/>
    <property type="evidence" value="ECO:0007669"/>
    <property type="project" value="UniProtKB-UniRule"/>
</dbReference>
<evidence type="ECO:0000256" key="7">
    <source>
        <dbReference type="ARBA" id="ARBA00022753"/>
    </source>
</evidence>
<evidence type="ECO:0000256" key="6">
    <source>
        <dbReference type="ARBA" id="ARBA00022741"/>
    </source>
</evidence>
<protein>
    <recommendedName>
        <fullName evidence="14">Cation-transporting ATPase</fullName>
        <ecNumber evidence="14">7.2.2.-</ecNumber>
    </recommendedName>
</protein>
<keyword evidence="12 14" id="KW-0472">Membrane</keyword>
<dbReference type="InterPro" id="IPR036412">
    <property type="entry name" value="HAD-like_sf"/>
</dbReference>
<feature type="non-terminal residue" evidence="17">
    <location>
        <position position="1"/>
    </location>
</feature>
<dbReference type="InterPro" id="IPR023214">
    <property type="entry name" value="HAD_sf"/>
</dbReference>
<keyword evidence="4 14" id="KW-0812">Transmembrane</keyword>
<dbReference type="GO" id="GO:0140358">
    <property type="term" value="F:P-type transmembrane transporter activity"/>
    <property type="evidence" value="ECO:0007669"/>
    <property type="project" value="InterPro"/>
</dbReference>
<dbReference type="Pfam" id="PF13246">
    <property type="entry name" value="Cation_ATPase"/>
    <property type="match status" value="1"/>
</dbReference>
<dbReference type="SFLD" id="SFLDS00003">
    <property type="entry name" value="Haloacid_Dehalogenase"/>
    <property type="match status" value="1"/>
</dbReference>
<dbReference type="FunFam" id="1.20.1110.10:FF:000023">
    <property type="entry name" value="Cation-transporting ATPase"/>
    <property type="match status" value="1"/>
</dbReference>
<dbReference type="SFLD" id="SFLDF00027">
    <property type="entry name" value="p-type_atpase"/>
    <property type="match status" value="1"/>
</dbReference>
<dbReference type="HOGENOM" id="CLU_001828_0_0_1"/>